<dbReference type="eggNOG" id="ENOG502Z7S3">
    <property type="taxonomic scope" value="Bacteria"/>
</dbReference>
<dbReference type="Proteomes" id="UP000002357">
    <property type="component" value="Chromosome"/>
</dbReference>
<reference evidence="4 5" key="1">
    <citation type="journal article" date="2010" name="Genome Biol. Evol.">
        <title>The sequence of a 1.8-mb bacterial linear plasmid reveals a rich evolutionary reservoir of secondary metabolic pathways.</title>
        <authorList>
            <person name="Medema M.H."/>
            <person name="Trefzer A."/>
            <person name="Kovalchuk A."/>
            <person name="van den Berg M."/>
            <person name="Mueller U."/>
            <person name="Heijne W."/>
            <person name="Wu L."/>
            <person name="Alam M.T."/>
            <person name="Ronning C.M."/>
            <person name="Nierman W.C."/>
            <person name="Bovenberg R.A.L."/>
            <person name="Breitling R."/>
            <person name="Takano E."/>
        </authorList>
    </citation>
    <scope>NUCLEOTIDE SEQUENCE [LARGE SCALE GENOMIC DNA]</scope>
    <source>
        <strain evidence="5">ATCC 27064 / DSM 738 / JCM 4710 / NBRC 13307 / NCIMB 12785 / NRRL 3585 / VKM Ac-602</strain>
    </source>
</reference>
<dbReference type="AlphaFoldDB" id="E2Q055"/>
<feature type="compositionally biased region" description="Basic and acidic residues" evidence="1">
    <location>
        <begin position="283"/>
        <end position="293"/>
    </location>
</feature>
<dbReference type="Pfam" id="PF08608">
    <property type="entry name" value="Wyosine_form"/>
    <property type="match status" value="1"/>
</dbReference>
<sequence>MFHNTLPCSRHTPSDPRGERTVSQVVAAVLRDLRDEYEELDRLLADATDETWARGTSAPRWSVAHQVAHLAWTDRAALLAVTDPDTFATEAAKALATPETFVDEAATEWARMPPATLLAYWREGRELLLTALESAPVDSRFPWYGPPMGIASMASARLMETWAHGQDVADALGSARVPTARLRHIAHIGVRTRDHAHRLRGLTPPAAPFRIELTAPDGTLWCHGPEDAAQRVTGPALDFCLLVTRRARAADLAVTAEGPDAAHWLTIAQAFAGAPGPEPVPRPPHERTAAGKG</sequence>
<keyword evidence="5" id="KW-1185">Reference proteome</keyword>
<dbReference type="NCBIfam" id="TIGR03084">
    <property type="entry name" value="TIGR03084 family metal-binding protein"/>
    <property type="match status" value="1"/>
</dbReference>
<accession>E2Q055</accession>
<dbReference type="InterPro" id="IPR034660">
    <property type="entry name" value="DinB/YfiT-like"/>
</dbReference>
<dbReference type="InterPro" id="IPR017517">
    <property type="entry name" value="Maleyloyr_isom"/>
</dbReference>
<proteinExistence type="predicted"/>
<evidence type="ECO:0000313" key="4">
    <source>
        <dbReference type="EMBL" id="EFG08474.1"/>
    </source>
</evidence>
<dbReference type="InterPro" id="IPR013917">
    <property type="entry name" value="tRNA_wybutosine-synth"/>
</dbReference>
<evidence type="ECO:0000259" key="2">
    <source>
        <dbReference type="Pfam" id="PF08608"/>
    </source>
</evidence>
<dbReference type="STRING" id="1901.BB341_11660"/>
<name>E2Q055_STRCL</name>
<evidence type="ECO:0000259" key="3">
    <source>
        <dbReference type="Pfam" id="PF11716"/>
    </source>
</evidence>
<protein>
    <submittedName>
        <fullName evidence="4">DUF1503 multi-domain protein</fullName>
    </submittedName>
</protein>
<dbReference type="Gene3D" id="1.20.120.450">
    <property type="entry name" value="dinb family like domain"/>
    <property type="match status" value="1"/>
</dbReference>
<gene>
    <name evidence="4" type="ORF">SCLAV_3403</name>
</gene>
<dbReference type="EMBL" id="CM000913">
    <property type="protein sequence ID" value="EFG08474.1"/>
    <property type="molecule type" value="Genomic_DNA"/>
</dbReference>
<evidence type="ECO:0000313" key="5">
    <source>
        <dbReference type="Proteomes" id="UP000002357"/>
    </source>
</evidence>
<feature type="region of interest" description="Disordered" evidence="1">
    <location>
        <begin position="273"/>
        <end position="293"/>
    </location>
</feature>
<feature type="domain" description="tRNA wybutosine-synthesis" evidence="2">
    <location>
        <begin position="205"/>
        <end position="256"/>
    </location>
</feature>
<dbReference type="GO" id="GO:0046872">
    <property type="term" value="F:metal ion binding"/>
    <property type="evidence" value="ECO:0007669"/>
    <property type="project" value="InterPro"/>
</dbReference>
<dbReference type="InterPro" id="IPR017518">
    <property type="entry name" value="CHP03084"/>
</dbReference>
<dbReference type="SUPFAM" id="SSF109854">
    <property type="entry name" value="DinB/YfiT-like putative metalloenzymes"/>
    <property type="match status" value="1"/>
</dbReference>
<dbReference type="NCBIfam" id="TIGR03083">
    <property type="entry name" value="maleylpyruvate isomerase family mycothiol-dependent enzyme"/>
    <property type="match status" value="1"/>
</dbReference>
<dbReference type="InterPro" id="IPR024344">
    <property type="entry name" value="MDMPI_metal-binding"/>
</dbReference>
<evidence type="ECO:0000256" key="1">
    <source>
        <dbReference type="SAM" id="MobiDB-lite"/>
    </source>
</evidence>
<dbReference type="Pfam" id="PF11716">
    <property type="entry name" value="MDMPI_N"/>
    <property type="match status" value="1"/>
</dbReference>
<organism evidence="4 5">
    <name type="scientific">Streptomyces clavuligerus</name>
    <dbReference type="NCBI Taxonomy" id="1901"/>
    <lineage>
        <taxon>Bacteria</taxon>
        <taxon>Bacillati</taxon>
        <taxon>Actinomycetota</taxon>
        <taxon>Actinomycetes</taxon>
        <taxon>Kitasatosporales</taxon>
        <taxon>Streptomycetaceae</taxon>
        <taxon>Streptomyces</taxon>
    </lineage>
</organism>
<feature type="domain" description="Mycothiol-dependent maleylpyruvate isomerase metal-binding" evidence="3">
    <location>
        <begin position="33"/>
        <end position="169"/>
    </location>
</feature>
<feature type="region of interest" description="Disordered" evidence="1">
    <location>
        <begin position="1"/>
        <end position="20"/>
    </location>
</feature>